<dbReference type="PANTHER" id="PTHR45913">
    <property type="entry name" value="EPM2A-INTERACTING PROTEIN 1"/>
    <property type="match status" value="1"/>
</dbReference>
<name>A0A0L8HMW0_OCTBM</name>
<gene>
    <name evidence="1" type="ORF">OCBIM_22010950mg</name>
</gene>
<organism evidence="1">
    <name type="scientific">Octopus bimaculoides</name>
    <name type="common">California two-spotted octopus</name>
    <dbReference type="NCBI Taxonomy" id="37653"/>
    <lineage>
        <taxon>Eukaryota</taxon>
        <taxon>Metazoa</taxon>
        <taxon>Spiralia</taxon>
        <taxon>Lophotrochozoa</taxon>
        <taxon>Mollusca</taxon>
        <taxon>Cephalopoda</taxon>
        <taxon>Coleoidea</taxon>
        <taxon>Octopodiformes</taxon>
        <taxon>Octopoda</taxon>
        <taxon>Incirrata</taxon>
        <taxon>Octopodidae</taxon>
        <taxon>Octopus</taxon>
    </lineage>
</organism>
<dbReference type="AlphaFoldDB" id="A0A0L8HMW0"/>
<evidence type="ECO:0000313" key="1">
    <source>
        <dbReference type="EMBL" id="KOF90566.1"/>
    </source>
</evidence>
<evidence type="ECO:0008006" key="2">
    <source>
        <dbReference type="Google" id="ProtNLM"/>
    </source>
</evidence>
<accession>A0A0L8HMW0</accession>
<dbReference type="PANTHER" id="PTHR45913:SF19">
    <property type="entry name" value="LOW QUALITY PROTEIN: ZINC FINGER BED DOMAIN-CONTAINING PROTEIN 5-LIKE"/>
    <property type="match status" value="1"/>
</dbReference>
<sequence length="376" mass="42758">MVTVLPVCHLNPSEYWKRVSCIMMFCARYQNADIMATEPGVQVSGLAASSDILDQVISCVKFSLLKICLQFDKTTGVSSCYQLIALVRCVNDGAVKENFLFCEDLKTTAEGEDVFQFVINFFAKHDLTIHIIGSVCTDSAPAMLRNKSGFFALILETNIVLLFHTEVCWLSCGRVLSCFFKLREEIKSFLEEHDYDLLGELESQEFNQMLAYLTDVFTEKLALLCQQVKRVNLSNFPSLEEMINNNESIIPCMHEEIVDHLEMSKLFDGYFAAGKLETSEEWIMNPHSFKLDNIKTLEEYWCSAADMFPRHGEKAPAALIPFATTFLCESRFSTLLSIRTKSTNHLNALANMWLAVSNIMSCFEELITKNQEQKIH</sequence>
<dbReference type="STRING" id="37653.A0A0L8HMW0"/>
<dbReference type="EMBL" id="KQ417726">
    <property type="protein sequence ID" value="KOF90566.1"/>
    <property type="molecule type" value="Genomic_DNA"/>
</dbReference>
<reference evidence="1" key="1">
    <citation type="submission" date="2015-07" db="EMBL/GenBank/DDBJ databases">
        <title>MeaNS - Measles Nucleotide Surveillance Program.</title>
        <authorList>
            <person name="Tran T."/>
            <person name="Druce J."/>
        </authorList>
    </citation>
    <scope>NUCLEOTIDE SEQUENCE</scope>
    <source>
        <strain evidence="1">UCB-OBI-ISO-001</strain>
        <tissue evidence="1">Gonad</tissue>
    </source>
</reference>
<protein>
    <recommendedName>
        <fullName evidence="2">HAT C-terminal dimerisation domain-containing protein</fullName>
    </recommendedName>
</protein>
<proteinExistence type="predicted"/>